<sequence>MSLAAALSRSSQAFDRLLPADWQVEGSREYRNHTLPSFLKPGLTVWDIGSGRTPMISPQRKAEIGMTVVGLDIDPEELKAAPPGAYDRSIVADLTKFEGDGSADLVVSHCCLEHVPDNRASMRAIASMLKPGGRAVIYQPSRNAAFSRLNMILPEAIKLKLLGALPDKGGKGGFKAFYNHCTPAQFKRLAREHGLEIEQERVFWNSGYFQIFPPLHVLWRGGQALFRLVAGEQAAESFMLVLRKP</sequence>
<dbReference type="GO" id="GO:0102208">
    <property type="term" value="F:2-polyprenyl-6-hydroxyphenol methylase activity"/>
    <property type="evidence" value="ECO:0007669"/>
    <property type="project" value="UniProtKB-EC"/>
</dbReference>
<dbReference type="SUPFAM" id="SSF53335">
    <property type="entry name" value="S-adenosyl-L-methionine-dependent methyltransferases"/>
    <property type="match status" value="1"/>
</dbReference>
<dbReference type="EMBL" id="JAUSVS010000003">
    <property type="protein sequence ID" value="MDQ0464231.1"/>
    <property type="molecule type" value="Genomic_DNA"/>
</dbReference>
<name>A0ABU0IQE3_9CAUL</name>
<evidence type="ECO:0000313" key="1">
    <source>
        <dbReference type="EMBL" id="MDQ0464231.1"/>
    </source>
</evidence>
<dbReference type="PANTHER" id="PTHR43861:SF1">
    <property type="entry name" value="TRANS-ACONITATE 2-METHYLTRANSFERASE"/>
    <property type="match status" value="1"/>
</dbReference>
<dbReference type="GO" id="GO:0061542">
    <property type="term" value="F:3-demethylubiquinol 3-O-methyltransferase activity"/>
    <property type="evidence" value="ECO:0007669"/>
    <property type="project" value="UniProtKB-EC"/>
</dbReference>
<dbReference type="Proteomes" id="UP001228905">
    <property type="component" value="Unassembled WGS sequence"/>
</dbReference>
<evidence type="ECO:0000313" key="2">
    <source>
        <dbReference type="Proteomes" id="UP001228905"/>
    </source>
</evidence>
<proteinExistence type="predicted"/>
<keyword evidence="2" id="KW-1185">Reference proteome</keyword>
<keyword evidence="1" id="KW-0808">Transferase</keyword>
<keyword evidence="1" id="KW-0489">Methyltransferase</keyword>
<organism evidence="1 2">
    <name type="scientific">Caulobacter ginsengisoli</name>
    <dbReference type="NCBI Taxonomy" id="400775"/>
    <lineage>
        <taxon>Bacteria</taxon>
        <taxon>Pseudomonadati</taxon>
        <taxon>Pseudomonadota</taxon>
        <taxon>Alphaproteobacteria</taxon>
        <taxon>Caulobacterales</taxon>
        <taxon>Caulobacteraceae</taxon>
        <taxon>Caulobacter</taxon>
    </lineage>
</organism>
<dbReference type="RefSeq" id="WP_307348748.1">
    <property type="nucleotide sequence ID" value="NZ_JAUSVS010000003.1"/>
</dbReference>
<dbReference type="EC" id="2.1.1.64" evidence="1"/>
<reference evidence="1 2" key="1">
    <citation type="submission" date="2023-07" db="EMBL/GenBank/DDBJ databases">
        <title>Genomic Encyclopedia of Type Strains, Phase IV (KMG-IV): sequencing the most valuable type-strain genomes for metagenomic binning, comparative biology and taxonomic classification.</title>
        <authorList>
            <person name="Goeker M."/>
        </authorList>
    </citation>
    <scope>NUCLEOTIDE SEQUENCE [LARGE SCALE GENOMIC DNA]</scope>
    <source>
        <strain evidence="1 2">DSM 18695</strain>
    </source>
</reference>
<protein>
    <submittedName>
        <fullName evidence="1">2-polyprenyl-6-hydroxyphenyl methylase/3-demethylubiquinone-9 3-methyltransferase</fullName>
        <ecNumber evidence="1">2.1.1.222</ecNumber>
        <ecNumber evidence="1">2.1.1.64</ecNumber>
    </submittedName>
</protein>
<dbReference type="Pfam" id="PF13489">
    <property type="entry name" value="Methyltransf_23"/>
    <property type="match status" value="1"/>
</dbReference>
<dbReference type="Gene3D" id="3.40.50.150">
    <property type="entry name" value="Vaccinia Virus protein VP39"/>
    <property type="match status" value="1"/>
</dbReference>
<comment type="caution">
    <text evidence="1">The sequence shown here is derived from an EMBL/GenBank/DDBJ whole genome shotgun (WGS) entry which is preliminary data.</text>
</comment>
<dbReference type="GO" id="GO:0032259">
    <property type="term" value="P:methylation"/>
    <property type="evidence" value="ECO:0007669"/>
    <property type="project" value="UniProtKB-KW"/>
</dbReference>
<dbReference type="CDD" id="cd02440">
    <property type="entry name" value="AdoMet_MTases"/>
    <property type="match status" value="1"/>
</dbReference>
<dbReference type="InterPro" id="IPR029063">
    <property type="entry name" value="SAM-dependent_MTases_sf"/>
</dbReference>
<dbReference type="PANTHER" id="PTHR43861">
    <property type="entry name" value="TRANS-ACONITATE 2-METHYLTRANSFERASE-RELATED"/>
    <property type="match status" value="1"/>
</dbReference>
<accession>A0ABU0IQE3</accession>
<dbReference type="EC" id="2.1.1.222" evidence="1"/>
<gene>
    <name evidence="1" type="ORF">QO010_002012</name>
</gene>